<feature type="domain" description="Glycosyltransferase subfamily 4-like N-terminal" evidence="2">
    <location>
        <begin position="14"/>
        <end position="182"/>
    </location>
</feature>
<evidence type="ECO:0000259" key="1">
    <source>
        <dbReference type="Pfam" id="PF00534"/>
    </source>
</evidence>
<proteinExistence type="predicted"/>
<keyword evidence="4" id="KW-1185">Reference proteome</keyword>
<dbReference type="InterPro" id="IPR028098">
    <property type="entry name" value="Glyco_trans_4-like_N"/>
</dbReference>
<accession>A0AAE3MMZ7</accession>
<dbReference type="CDD" id="cd03820">
    <property type="entry name" value="GT4_AmsD-like"/>
    <property type="match status" value="1"/>
</dbReference>
<dbReference type="AlphaFoldDB" id="A0AAE3MMZ7"/>
<dbReference type="PANTHER" id="PTHR12526">
    <property type="entry name" value="GLYCOSYLTRANSFERASE"/>
    <property type="match status" value="1"/>
</dbReference>
<reference evidence="3" key="1">
    <citation type="submission" date="2022-11" db="EMBL/GenBank/DDBJ databases">
        <title>The characterization of three novel Bacteroidetes species and genomic analysis of their roles in tidal elemental geochemical cycles.</title>
        <authorList>
            <person name="Ma K.-J."/>
        </authorList>
    </citation>
    <scope>NUCLEOTIDE SEQUENCE</scope>
    <source>
        <strain evidence="3">M415</strain>
    </source>
</reference>
<evidence type="ECO:0000313" key="4">
    <source>
        <dbReference type="Proteomes" id="UP001207116"/>
    </source>
</evidence>
<dbReference type="GO" id="GO:0016757">
    <property type="term" value="F:glycosyltransferase activity"/>
    <property type="evidence" value="ECO:0007669"/>
    <property type="project" value="UniProtKB-ARBA"/>
</dbReference>
<dbReference type="Pfam" id="PF00534">
    <property type="entry name" value="Glycos_transf_1"/>
    <property type="match status" value="1"/>
</dbReference>
<dbReference type="SUPFAM" id="SSF53756">
    <property type="entry name" value="UDP-Glycosyltransferase/glycogen phosphorylase"/>
    <property type="match status" value="1"/>
</dbReference>
<dbReference type="Gene3D" id="3.40.50.2000">
    <property type="entry name" value="Glycogen Phosphorylase B"/>
    <property type="match status" value="2"/>
</dbReference>
<protein>
    <submittedName>
        <fullName evidence="3">Glycosyltransferase family 4 protein</fullName>
    </submittedName>
</protein>
<dbReference type="RefSeq" id="WP_266013040.1">
    <property type="nucleotide sequence ID" value="NZ_JAPFQP010000003.1"/>
</dbReference>
<dbReference type="PANTHER" id="PTHR12526:SF630">
    <property type="entry name" value="GLYCOSYLTRANSFERASE"/>
    <property type="match status" value="1"/>
</dbReference>
<dbReference type="InterPro" id="IPR001296">
    <property type="entry name" value="Glyco_trans_1"/>
</dbReference>
<feature type="domain" description="Glycosyl transferase family 1" evidence="1">
    <location>
        <begin position="189"/>
        <end position="348"/>
    </location>
</feature>
<sequence length="378" mass="43582">MDILFITDQVYLHGGIERVLSVKANYLAKKKVYRIHIITSEQKNHAPCYDFHKNIQFSDLGINYIRNKSYFHPLNLIKLPKHIICLRKQINRINPDVIVVCSHSTDTFFIPLLFPNIPTVKEFHFSKHAQNEKKERTKGLLRKLVQKYSNYIESKYDKLVLLNKDEALYYKTKNTVIIPNPVTFFPSTVPYRRKKIALAAGRIAWVKGFEFMIEAWHKVHSEVEDWQLHIYGEGDPYYTNSLKEKVKALGLENKIYFLGNSDHIQKIMMSAGLFLMTSHNECFPLVLLEAQACGLPVVSFDCPNGPRNILDGESGILVPMGNINLFADSVLKFIQNPDFSKLLIDKAQDNVKKYSLTEVMPLWEELFANLTNKSLLSA</sequence>
<dbReference type="EMBL" id="JAPFQP010000003">
    <property type="protein sequence ID" value="MCX2719859.1"/>
    <property type="molecule type" value="Genomic_DNA"/>
</dbReference>
<dbReference type="Pfam" id="PF13439">
    <property type="entry name" value="Glyco_transf_4"/>
    <property type="match status" value="1"/>
</dbReference>
<gene>
    <name evidence="3" type="ORF">OO016_09615</name>
</gene>
<comment type="caution">
    <text evidence="3">The sequence shown here is derived from an EMBL/GenBank/DDBJ whole genome shotgun (WGS) entry which is preliminary data.</text>
</comment>
<organism evidence="3 4">
    <name type="scientific">Lentiprolixibacter aurantiacus</name>
    <dbReference type="NCBI Taxonomy" id="2993939"/>
    <lineage>
        <taxon>Bacteria</taxon>
        <taxon>Pseudomonadati</taxon>
        <taxon>Bacteroidota</taxon>
        <taxon>Flavobacteriia</taxon>
        <taxon>Flavobacteriales</taxon>
        <taxon>Flavobacteriaceae</taxon>
        <taxon>Lentiprolixibacter</taxon>
    </lineage>
</organism>
<name>A0AAE3MMZ7_9FLAO</name>
<evidence type="ECO:0000313" key="3">
    <source>
        <dbReference type="EMBL" id="MCX2719859.1"/>
    </source>
</evidence>
<dbReference type="Proteomes" id="UP001207116">
    <property type="component" value="Unassembled WGS sequence"/>
</dbReference>
<evidence type="ECO:0000259" key="2">
    <source>
        <dbReference type="Pfam" id="PF13439"/>
    </source>
</evidence>